<evidence type="ECO:0000259" key="1">
    <source>
        <dbReference type="Pfam" id="PF13474"/>
    </source>
</evidence>
<dbReference type="RefSeq" id="WP_184655946.1">
    <property type="nucleotide sequence ID" value="NZ_JACHBU010000012.1"/>
</dbReference>
<accession>A0A7X0JPE8</accession>
<dbReference type="GO" id="GO:0016853">
    <property type="term" value="F:isomerase activity"/>
    <property type="evidence" value="ECO:0007669"/>
    <property type="project" value="UniProtKB-KW"/>
</dbReference>
<dbReference type="Pfam" id="PF13474">
    <property type="entry name" value="SnoaL_3"/>
    <property type="match status" value="1"/>
</dbReference>
<dbReference type="InterPro" id="IPR032710">
    <property type="entry name" value="NTF2-like_dom_sf"/>
</dbReference>
<proteinExistence type="predicted"/>
<keyword evidence="3" id="KW-1185">Reference proteome</keyword>
<organism evidence="2 3">
    <name type="scientific">Rhizobium soli</name>
    <dbReference type="NCBI Taxonomy" id="424798"/>
    <lineage>
        <taxon>Bacteria</taxon>
        <taxon>Pseudomonadati</taxon>
        <taxon>Pseudomonadota</taxon>
        <taxon>Alphaproteobacteria</taxon>
        <taxon>Hyphomicrobiales</taxon>
        <taxon>Rhizobiaceae</taxon>
        <taxon>Rhizobium/Agrobacterium group</taxon>
        <taxon>Rhizobium</taxon>
    </lineage>
</organism>
<keyword evidence="2" id="KW-0413">Isomerase</keyword>
<protein>
    <submittedName>
        <fullName evidence="2">Ketosteroid isomerase-like protein</fullName>
    </submittedName>
</protein>
<dbReference type="EMBL" id="JACHBU010000012">
    <property type="protein sequence ID" value="MBB6510900.1"/>
    <property type="molecule type" value="Genomic_DNA"/>
</dbReference>
<reference evidence="2 3" key="1">
    <citation type="submission" date="2020-08" db="EMBL/GenBank/DDBJ databases">
        <title>The Agave Microbiome: Exploring the role of microbial communities in plant adaptations to desert environments.</title>
        <authorList>
            <person name="Partida-Martinez L.P."/>
        </authorList>
    </citation>
    <scope>NUCLEOTIDE SEQUENCE [LARGE SCALE GENOMIC DNA]</scope>
    <source>
        <strain evidence="2 3">AS3.12</strain>
    </source>
</reference>
<dbReference type="InterPro" id="IPR037401">
    <property type="entry name" value="SnoaL-like"/>
</dbReference>
<dbReference type="Proteomes" id="UP000585437">
    <property type="component" value="Unassembled WGS sequence"/>
</dbReference>
<sequence length="143" mass="16593">MTNDEDQIHALRAEWLEAAQSRDLDRIMETYYPGPEYLAYDVMPPFIFEGWDNFRAHWKNFFEMFDADPAFERADTKIHCSGDVAFSTGLTRFVGSIGGKAFDIWTRETLGYRKFEGSWRIIHDHVSVPIDLNTGIGVMDYKP</sequence>
<feature type="domain" description="SnoaL-like" evidence="1">
    <location>
        <begin position="8"/>
        <end position="130"/>
    </location>
</feature>
<dbReference type="AlphaFoldDB" id="A0A7X0JPE8"/>
<evidence type="ECO:0000313" key="2">
    <source>
        <dbReference type="EMBL" id="MBB6510900.1"/>
    </source>
</evidence>
<gene>
    <name evidence="2" type="ORF">F4695_004292</name>
</gene>
<comment type="caution">
    <text evidence="2">The sequence shown here is derived from an EMBL/GenBank/DDBJ whole genome shotgun (WGS) entry which is preliminary data.</text>
</comment>
<dbReference type="Gene3D" id="3.10.450.50">
    <property type="match status" value="1"/>
</dbReference>
<name>A0A7X0JPE8_9HYPH</name>
<evidence type="ECO:0000313" key="3">
    <source>
        <dbReference type="Proteomes" id="UP000585437"/>
    </source>
</evidence>
<dbReference type="SUPFAM" id="SSF54427">
    <property type="entry name" value="NTF2-like"/>
    <property type="match status" value="1"/>
</dbReference>